<dbReference type="GO" id="GO:0003700">
    <property type="term" value="F:DNA-binding transcription factor activity"/>
    <property type="evidence" value="ECO:0007669"/>
    <property type="project" value="InterPro"/>
</dbReference>
<dbReference type="InterPro" id="IPR036390">
    <property type="entry name" value="WH_DNA-bd_sf"/>
</dbReference>
<dbReference type="InterPro" id="IPR036388">
    <property type="entry name" value="WH-like_DNA-bd_sf"/>
</dbReference>
<dbReference type="EMBL" id="BBLT01000001">
    <property type="protein sequence ID" value="GAL83007.1"/>
    <property type="molecule type" value="Genomic_DNA"/>
</dbReference>
<dbReference type="SUPFAM" id="SSF46785">
    <property type="entry name" value="Winged helix' DNA-binding domain"/>
    <property type="match status" value="1"/>
</dbReference>
<dbReference type="GO" id="GO:0008270">
    <property type="term" value="F:zinc ion binding"/>
    <property type="evidence" value="ECO:0007669"/>
    <property type="project" value="TreeGrafter"/>
</dbReference>
<protein>
    <submittedName>
        <fullName evidence="1">Transcriptional regulator, Fur family</fullName>
    </submittedName>
</protein>
<gene>
    <name evidence="1" type="ORF">MYP_233</name>
</gene>
<dbReference type="GO" id="GO:0045892">
    <property type="term" value="P:negative regulation of DNA-templated transcription"/>
    <property type="evidence" value="ECO:0007669"/>
    <property type="project" value="TreeGrafter"/>
</dbReference>
<dbReference type="RefSeq" id="WP_045457300.1">
    <property type="nucleotide sequence ID" value="NZ_BBLT01000001.1"/>
</dbReference>
<dbReference type="eggNOG" id="COG0735">
    <property type="taxonomic scope" value="Bacteria"/>
</dbReference>
<dbReference type="OrthoDB" id="594893at2"/>
<name>A0A098L8V7_9BACT</name>
<evidence type="ECO:0000313" key="2">
    <source>
        <dbReference type="Proteomes" id="UP000030185"/>
    </source>
</evidence>
<dbReference type="PANTHER" id="PTHR33202">
    <property type="entry name" value="ZINC UPTAKE REGULATION PROTEIN"/>
    <property type="match status" value="1"/>
</dbReference>
<dbReference type="Proteomes" id="UP000030185">
    <property type="component" value="Unassembled WGS sequence"/>
</dbReference>
<dbReference type="GO" id="GO:0000976">
    <property type="term" value="F:transcription cis-regulatory region binding"/>
    <property type="evidence" value="ECO:0007669"/>
    <property type="project" value="TreeGrafter"/>
</dbReference>
<dbReference type="GO" id="GO:1900376">
    <property type="term" value="P:regulation of secondary metabolite biosynthetic process"/>
    <property type="evidence" value="ECO:0007669"/>
    <property type="project" value="TreeGrafter"/>
</dbReference>
<dbReference type="PANTHER" id="PTHR33202:SF7">
    <property type="entry name" value="FERRIC UPTAKE REGULATION PROTEIN"/>
    <property type="match status" value="1"/>
</dbReference>
<dbReference type="CDD" id="cd07153">
    <property type="entry name" value="Fur_like"/>
    <property type="match status" value="1"/>
</dbReference>
<evidence type="ECO:0000313" key="1">
    <source>
        <dbReference type="EMBL" id="GAL83007.1"/>
    </source>
</evidence>
<reference evidence="1 2" key="1">
    <citation type="submission" date="2014-09" db="EMBL/GenBank/DDBJ databases">
        <title>Sporocytophaga myxococcoides PG-01 genome sequencing.</title>
        <authorList>
            <person name="Liu L."/>
            <person name="Gao P.J."/>
            <person name="Chen G.J."/>
            <person name="Wang L.S."/>
        </authorList>
    </citation>
    <scope>NUCLEOTIDE SEQUENCE [LARGE SCALE GENOMIC DNA]</scope>
    <source>
        <strain evidence="1 2">PG-01</strain>
    </source>
</reference>
<proteinExistence type="predicted"/>
<dbReference type="Gene3D" id="1.10.10.10">
    <property type="entry name" value="Winged helix-like DNA-binding domain superfamily/Winged helix DNA-binding domain"/>
    <property type="match status" value="1"/>
</dbReference>
<accession>A0A098L8V7</accession>
<dbReference type="AlphaFoldDB" id="A0A098L8V7"/>
<comment type="caution">
    <text evidence="1">The sequence shown here is derived from an EMBL/GenBank/DDBJ whole genome shotgun (WGS) entry which is preliminary data.</text>
</comment>
<dbReference type="Pfam" id="PF01475">
    <property type="entry name" value="FUR"/>
    <property type="match status" value="1"/>
</dbReference>
<sequence length="146" mass="16914">MEKSFSEIKELLISKGLKATHQRIVIYHLLFNSFEHPTAELLFEKLKINNPSISLGTVYKTLDTFVQTGLAEKVLSETGSYRYDANLNSHHHIYYTDTKEIVDFYDSELQELIIAFFKKKSIPNLKIKDFKLQIQGEKVDIAEKSN</sequence>
<dbReference type="InterPro" id="IPR002481">
    <property type="entry name" value="FUR"/>
</dbReference>
<organism evidence="1 2">
    <name type="scientific">Sporocytophaga myxococcoides</name>
    <dbReference type="NCBI Taxonomy" id="153721"/>
    <lineage>
        <taxon>Bacteria</taxon>
        <taxon>Pseudomonadati</taxon>
        <taxon>Bacteroidota</taxon>
        <taxon>Cytophagia</taxon>
        <taxon>Cytophagales</taxon>
        <taxon>Cytophagaceae</taxon>
        <taxon>Sporocytophaga</taxon>
    </lineage>
</organism>
<keyword evidence="2" id="KW-1185">Reference proteome</keyword>
<dbReference type="STRING" id="153721.MYP_233"/>